<accession>A0ABP5BA16</accession>
<keyword evidence="2 5" id="KW-0812">Transmembrane</keyword>
<evidence type="ECO:0000313" key="7">
    <source>
        <dbReference type="EMBL" id="GAA1938460.1"/>
    </source>
</evidence>
<dbReference type="InterPro" id="IPR002810">
    <property type="entry name" value="NfeD-like_C"/>
</dbReference>
<keyword evidence="4 5" id="KW-0472">Membrane</keyword>
<protein>
    <submittedName>
        <fullName evidence="7">NfeD family protein</fullName>
    </submittedName>
</protein>
<dbReference type="Pfam" id="PF01957">
    <property type="entry name" value="NfeD"/>
    <property type="match status" value="1"/>
</dbReference>
<evidence type="ECO:0000313" key="8">
    <source>
        <dbReference type="Proteomes" id="UP001501116"/>
    </source>
</evidence>
<reference evidence="8" key="1">
    <citation type="journal article" date="2019" name="Int. J. Syst. Evol. Microbiol.">
        <title>The Global Catalogue of Microorganisms (GCM) 10K type strain sequencing project: providing services to taxonomists for standard genome sequencing and annotation.</title>
        <authorList>
            <consortium name="The Broad Institute Genomics Platform"/>
            <consortium name="The Broad Institute Genome Sequencing Center for Infectious Disease"/>
            <person name="Wu L."/>
            <person name="Ma J."/>
        </authorList>
    </citation>
    <scope>NUCLEOTIDE SEQUENCE [LARGE SCALE GENOMIC DNA]</scope>
    <source>
        <strain evidence="8">JCM 14545</strain>
    </source>
</reference>
<dbReference type="EMBL" id="BAAANN010000001">
    <property type="protein sequence ID" value="GAA1938460.1"/>
    <property type="molecule type" value="Genomic_DNA"/>
</dbReference>
<dbReference type="PANTHER" id="PTHR33507:SF3">
    <property type="entry name" value="INNER MEMBRANE PROTEIN YBBJ"/>
    <property type="match status" value="1"/>
</dbReference>
<name>A0ABP5BA16_9PSEU</name>
<evidence type="ECO:0000256" key="1">
    <source>
        <dbReference type="ARBA" id="ARBA00004141"/>
    </source>
</evidence>
<evidence type="ECO:0000256" key="4">
    <source>
        <dbReference type="ARBA" id="ARBA00023136"/>
    </source>
</evidence>
<organism evidence="7 8">
    <name type="scientific">Amycolatopsis minnesotensis</name>
    <dbReference type="NCBI Taxonomy" id="337894"/>
    <lineage>
        <taxon>Bacteria</taxon>
        <taxon>Bacillati</taxon>
        <taxon>Actinomycetota</taxon>
        <taxon>Actinomycetes</taxon>
        <taxon>Pseudonocardiales</taxon>
        <taxon>Pseudonocardiaceae</taxon>
        <taxon>Amycolatopsis</taxon>
    </lineage>
</organism>
<feature type="transmembrane region" description="Helical" evidence="5">
    <location>
        <begin position="45"/>
        <end position="64"/>
    </location>
</feature>
<dbReference type="InterPro" id="IPR052165">
    <property type="entry name" value="Membrane_assoc_protease"/>
</dbReference>
<feature type="domain" description="NfeD-like C-terminal" evidence="6">
    <location>
        <begin position="83"/>
        <end position="139"/>
    </location>
</feature>
<evidence type="ECO:0000256" key="3">
    <source>
        <dbReference type="ARBA" id="ARBA00022989"/>
    </source>
</evidence>
<sequence length="145" mass="14695">MIPALIWLAAGVALMVAEVLSGDLVLIMLGVGALAGGASASITGETAIDVAVFAVVSVGLLVLARPALKRRFLTGPSVKTNTEALVGAEAVVTSTVDLDGGQVKLGGEVWSARSFSEDQRMEPGERVTVVEISGATAVVSAAHLR</sequence>
<comment type="subcellular location">
    <subcellularLocation>
        <location evidence="1">Membrane</location>
        <topology evidence="1">Multi-pass membrane protein</topology>
    </subcellularLocation>
</comment>
<dbReference type="Proteomes" id="UP001501116">
    <property type="component" value="Unassembled WGS sequence"/>
</dbReference>
<evidence type="ECO:0000259" key="6">
    <source>
        <dbReference type="Pfam" id="PF01957"/>
    </source>
</evidence>
<dbReference type="Gene3D" id="2.40.50.140">
    <property type="entry name" value="Nucleic acid-binding proteins"/>
    <property type="match status" value="1"/>
</dbReference>
<gene>
    <name evidence="7" type="ORF">GCM10009754_01860</name>
</gene>
<keyword evidence="3 5" id="KW-1133">Transmembrane helix</keyword>
<keyword evidence="8" id="KW-1185">Reference proteome</keyword>
<dbReference type="InterPro" id="IPR012340">
    <property type="entry name" value="NA-bd_OB-fold"/>
</dbReference>
<comment type="caution">
    <text evidence="7">The sequence shown here is derived from an EMBL/GenBank/DDBJ whole genome shotgun (WGS) entry which is preliminary data.</text>
</comment>
<dbReference type="RefSeq" id="WP_344412251.1">
    <property type="nucleotide sequence ID" value="NZ_BAAANN010000001.1"/>
</dbReference>
<proteinExistence type="predicted"/>
<evidence type="ECO:0000256" key="5">
    <source>
        <dbReference type="SAM" id="Phobius"/>
    </source>
</evidence>
<dbReference type="SUPFAM" id="SSF141322">
    <property type="entry name" value="NfeD domain-like"/>
    <property type="match status" value="1"/>
</dbReference>
<dbReference type="PANTHER" id="PTHR33507">
    <property type="entry name" value="INNER MEMBRANE PROTEIN YBBJ"/>
    <property type="match status" value="1"/>
</dbReference>
<evidence type="ECO:0000256" key="2">
    <source>
        <dbReference type="ARBA" id="ARBA00022692"/>
    </source>
</evidence>